<reference evidence="1 2" key="1">
    <citation type="submission" date="2017-04" db="EMBL/GenBank/DDBJ databases">
        <title>In vitro and in silico characterization of Lactobacillus paraplantarum D2-1, a starter culture for soymilk fermentation.</title>
        <authorList>
            <person name="Endo A."/>
            <person name="Sasaki F."/>
            <person name="Maeno S."/>
            <person name="Kanesaki Y."/>
            <person name="Kubota E."/>
            <person name="Torres G.A."/>
            <person name="Tomita S."/>
            <person name="Nakagawa J."/>
        </authorList>
    </citation>
    <scope>NUCLEOTIDE SEQUENCE [LARGE SCALE GENOMIC DNA]</scope>
    <source>
        <strain evidence="1 2">D2-1</strain>
    </source>
</reference>
<accession>A0ABQ0NFH4</accession>
<sequence length="70" mass="8032">MNNNINKPNNFDIKNYISKSYLHFDFPLTTAEATNFLSSISTDVLCKHRYLPFITAPMSINGTSFSKHLF</sequence>
<organism evidence="1 2">
    <name type="scientific">Lactiplantibacillus paraplantarum</name>
    <dbReference type="NCBI Taxonomy" id="60520"/>
    <lineage>
        <taxon>Bacteria</taxon>
        <taxon>Bacillati</taxon>
        <taxon>Bacillota</taxon>
        <taxon>Bacilli</taxon>
        <taxon>Lactobacillales</taxon>
        <taxon>Lactobacillaceae</taxon>
        <taxon>Lactiplantibacillus</taxon>
    </lineage>
</organism>
<gene>
    <name evidence="1" type="ORF">LPPLD21_03342</name>
</gene>
<name>A0ABQ0NFH4_9LACO</name>
<keyword evidence="2" id="KW-1185">Reference proteome</keyword>
<dbReference type="Proteomes" id="UP000236162">
    <property type="component" value="Unassembled WGS sequence"/>
</dbReference>
<evidence type="ECO:0000313" key="2">
    <source>
        <dbReference type="Proteomes" id="UP000236162"/>
    </source>
</evidence>
<proteinExistence type="predicted"/>
<dbReference type="EMBL" id="BDOR01000052">
    <property type="protein sequence ID" value="GBF03771.1"/>
    <property type="molecule type" value="Genomic_DNA"/>
</dbReference>
<protein>
    <submittedName>
        <fullName evidence="1">Uncharacterized protein</fullName>
    </submittedName>
</protein>
<comment type="caution">
    <text evidence="1">The sequence shown here is derived from an EMBL/GenBank/DDBJ whole genome shotgun (WGS) entry which is preliminary data.</text>
</comment>
<evidence type="ECO:0000313" key="1">
    <source>
        <dbReference type="EMBL" id="GBF03771.1"/>
    </source>
</evidence>